<gene>
    <name evidence="1" type="ORF">SAMN02745673_02076</name>
</gene>
<keyword evidence="2" id="KW-1185">Reference proteome</keyword>
<dbReference type="Proteomes" id="UP000190637">
    <property type="component" value="Unassembled WGS sequence"/>
</dbReference>
<protein>
    <submittedName>
        <fullName evidence="1">Uncharacterized protein</fullName>
    </submittedName>
</protein>
<accession>A0A1T4Q747</accession>
<organism evidence="1 2">
    <name type="scientific">Marinactinospora thermotolerans DSM 45154</name>
    <dbReference type="NCBI Taxonomy" id="1122192"/>
    <lineage>
        <taxon>Bacteria</taxon>
        <taxon>Bacillati</taxon>
        <taxon>Actinomycetota</taxon>
        <taxon>Actinomycetes</taxon>
        <taxon>Streptosporangiales</taxon>
        <taxon>Nocardiopsidaceae</taxon>
        <taxon>Marinactinospora</taxon>
    </lineage>
</organism>
<dbReference type="RefSeq" id="WP_078761424.1">
    <property type="nucleotide sequence ID" value="NZ_FUWS01000005.1"/>
</dbReference>
<name>A0A1T4Q747_9ACTN</name>
<reference evidence="1 2" key="1">
    <citation type="submission" date="2017-02" db="EMBL/GenBank/DDBJ databases">
        <authorList>
            <person name="Peterson S.W."/>
        </authorList>
    </citation>
    <scope>NUCLEOTIDE SEQUENCE [LARGE SCALE GENOMIC DNA]</scope>
    <source>
        <strain evidence="1 2">DSM 45154</strain>
    </source>
</reference>
<proteinExistence type="predicted"/>
<sequence length="122" mass="13732">MWRVHGRYCPDWAPDNRVPVHARPTPDSEVLDHLDVFAESWFHCQERGALTRLGPASSTWWAAAESPGRVRGWVSQVYFRGAPDDTPDGGLEFCRADDRRGMSRTVPDPVPVAVPWRHAGGR</sequence>
<dbReference type="AlphaFoldDB" id="A0A1T4Q747"/>
<dbReference type="EMBL" id="FUWS01000005">
    <property type="protein sequence ID" value="SJZ99529.1"/>
    <property type="molecule type" value="Genomic_DNA"/>
</dbReference>
<evidence type="ECO:0000313" key="2">
    <source>
        <dbReference type="Proteomes" id="UP000190637"/>
    </source>
</evidence>
<evidence type="ECO:0000313" key="1">
    <source>
        <dbReference type="EMBL" id="SJZ99529.1"/>
    </source>
</evidence>
<dbReference type="OrthoDB" id="4173654at2"/>